<gene>
    <name evidence="1" type="ORF">NCTC11819_01648</name>
</gene>
<proteinExistence type="predicted"/>
<evidence type="ECO:0008006" key="3">
    <source>
        <dbReference type="Google" id="ProtNLM"/>
    </source>
</evidence>
<comment type="caution">
    <text evidence="1">The sequence shown here is derived from an EMBL/GenBank/DDBJ whole genome shotgun (WGS) entry which is preliminary data.</text>
</comment>
<evidence type="ECO:0000313" key="1">
    <source>
        <dbReference type="EMBL" id="STO17065.1"/>
    </source>
</evidence>
<protein>
    <recommendedName>
        <fullName evidence="3">Transposase and inactivated derivatives</fullName>
    </recommendedName>
</protein>
<dbReference type="EMBL" id="UGGQ01000006">
    <property type="protein sequence ID" value="STO17065.1"/>
    <property type="molecule type" value="Genomic_DNA"/>
</dbReference>
<dbReference type="Gene3D" id="3.40.50.880">
    <property type="match status" value="1"/>
</dbReference>
<dbReference type="InterPro" id="IPR029062">
    <property type="entry name" value="Class_I_gatase-like"/>
</dbReference>
<dbReference type="AlphaFoldDB" id="A0A378PEY8"/>
<reference evidence="1 2" key="1">
    <citation type="submission" date="2018-06" db="EMBL/GenBank/DDBJ databases">
        <authorList>
            <consortium name="Pathogen Informatics"/>
            <person name="Doyle S."/>
        </authorList>
    </citation>
    <scope>NUCLEOTIDE SEQUENCE [LARGE SCALE GENOMIC DNA]</scope>
    <source>
        <strain evidence="1 2">NCTC11819</strain>
    </source>
</reference>
<dbReference type="SUPFAM" id="SSF52317">
    <property type="entry name" value="Class I glutamine amidotransferase-like"/>
    <property type="match status" value="1"/>
</dbReference>
<dbReference type="Proteomes" id="UP000255284">
    <property type="component" value="Unassembled WGS sequence"/>
</dbReference>
<organism evidence="1 2">
    <name type="scientific">Mobiluncus mulieris</name>
    <dbReference type="NCBI Taxonomy" id="2052"/>
    <lineage>
        <taxon>Bacteria</taxon>
        <taxon>Bacillati</taxon>
        <taxon>Actinomycetota</taxon>
        <taxon>Actinomycetes</taxon>
        <taxon>Actinomycetales</taxon>
        <taxon>Actinomycetaceae</taxon>
        <taxon>Mobiluncus</taxon>
    </lineage>
</organism>
<sequence length="191" mass="21504">MLKNGHDKRGVQRWRCAACRITGRWANDVTARYLAFFLDFIVGKTTHRDLPGQGRTFRRKAARLWELWPIWIPDGQTHRVIHVDGIYLRRIVVVLIAYADNHVVGWHVARKETTQAYKDLLRKIPPPQLVVCDDGLGAAKYEDVPTVVDGQVITGRALGAGIEFALQIVTALRDKETAAKVAKQIVYPAIG</sequence>
<accession>A0A378PEY8</accession>
<evidence type="ECO:0000313" key="2">
    <source>
        <dbReference type="Proteomes" id="UP000255284"/>
    </source>
</evidence>
<name>A0A378PEY8_9ACTO</name>